<dbReference type="Proteomes" id="UP001586593">
    <property type="component" value="Unassembled WGS sequence"/>
</dbReference>
<reference evidence="1 2" key="1">
    <citation type="journal article" date="2024" name="Commun. Biol.">
        <title>Comparative genomic analysis of thermophilic fungi reveals convergent evolutionary adaptations and gene losses.</title>
        <authorList>
            <person name="Steindorff A.S."/>
            <person name="Aguilar-Pontes M.V."/>
            <person name="Robinson A.J."/>
            <person name="Andreopoulos B."/>
            <person name="LaButti K."/>
            <person name="Kuo A."/>
            <person name="Mondo S."/>
            <person name="Riley R."/>
            <person name="Otillar R."/>
            <person name="Haridas S."/>
            <person name="Lipzen A."/>
            <person name="Grimwood J."/>
            <person name="Schmutz J."/>
            <person name="Clum A."/>
            <person name="Reid I.D."/>
            <person name="Moisan M.C."/>
            <person name="Butler G."/>
            <person name="Nguyen T.T.M."/>
            <person name="Dewar K."/>
            <person name="Conant G."/>
            <person name="Drula E."/>
            <person name="Henrissat B."/>
            <person name="Hansel C."/>
            <person name="Singer S."/>
            <person name="Hutchinson M.I."/>
            <person name="de Vries R.P."/>
            <person name="Natvig D.O."/>
            <person name="Powell A.J."/>
            <person name="Tsang A."/>
            <person name="Grigoriev I.V."/>
        </authorList>
    </citation>
    <scope>NUCLEOTIDE SEQUENCE [LARGE SCALE GENOMIC DNA]</scope>
    <source>
        <strain evidence="1 2">ATCC 24622</strain>
    </source>
</reference>
<gene>
    <name evidence="1" type="ORF">VTK73DRAFT_2455</name>
</gene>
<evidence type="ECO:0000313" key="2">
    <source>
        <dbReference type="Proteomes" id="UP001586593"/>
    </source>
</evidence>
<dbReference type="EMBL" id="JAZHXJ010000169">
    <property type="protein sequence ID" value="KAL1870797.1"/>
    <property type="molecule type" value="Genomic_DNA"/>
</dbReference>
<keyword evidence="2" id="KW-1185">Reference proteome</keyword>
<sequence length="70" mass="7944">MRPGTAPGFSRDFCGPRDYRCICSIYKHSRNTKALVQLQCVPDRLIDYFLKLPPTPFIKDPASALKNTLT</sequence>
<organism evidence="1 2">
    <name type="scientific">Phialemonium thermophilum</name>
    <dbReference type="NCBI Taxonomy" id="223376"/>
    <lineage>
        <taxon>Eukaryota</taxon>
        <taxon>Fungi</taxon>
        <taxon>Dikarya</taxon>
        <taxon>Ascomycota</taxon>
        <taxon>Pezizomycotina</taxon>
        <taxon>Sordariomycetes</taxon>
        <taxon>Sordariomycetidae</taxon>
        <taxon>Cephalothecales</taxon>
        <taxon>Cephalothecaceae</taxon>
        <taxon>Phialemonium</taxon>
    </lineage>
</organism>
<protein>
    <submittedName>
        <fullName evidence="1">Uncharacterized protein</fullName>
    </submittedName>
</protein>
<accession>A0ABR3X4F4</accession>
<evidence type="ECO:0000313" key="1">
    <source>
        <dbReference type="EMBL" id="KAL1870797.1"/>
    </source>
</evidence>
<proteinExistence type="predicted"/>
<comment type="caution">
    <text evidence="1">The sequence shown here is derived from an EMBL/GenBank/DDBJ whole genome shotgun (WGS) entry which is preliminary data.</text>
</comment>
<name>A0ABR3X4F4_9PEZI</name>